<dbReference type="SUPFAM" id="SSF81383">
    <property type="entry name" value="F-box domain"/>
    <property type="match status" value="1"/>
</dbReference>
<dbReference type="KEGG" id="vg:36843527"/>
<dbReference type="InterPro" id="IPR036047">
    <property type="entry name" value="F-box-like_dom_sf"/>
</dbReference>
<dbReference type="InterPro" id="IPR002110">
    <property type="entry name" value="Ankyrin_rpt"/>
</dbReference>
<dbReference type="InterPro" id="IPR052050">
    <property type="entry name" value="SecEffector_AnkRepeat"/>
</dbReference>
<sequence length="561" mass="61393">MIATMPSEIAAHILAYLDNVDFCSARLAHRWFLVHTDDEITQQRRLAVWSRHDLDLCRKGDTVAVAALAAAGHYFTSCHLAEAAAHGHIKLVDLLLGGAVSHALPSSRAINCAASAGQLAMVIHLHDAVGGLHPPATAGGRYVQATAMDYAAGSGHLDIVEWLHENTDRGCTTHAMDMAAASGHTHILQWLHEHRTEGCTIAAGSTSCSGNVQTVAWLFGHLSQEFLDPLRVFRCAAWRGYIDILCWLHANGFVPPYSALMAESAASHGRLDILRWMAMHLADAQFDASTAEAAARNGHLDIVEWLYDNNYRDVISAPQVLTVALTSGHMNVVNYLCVRQPDIAVLDTAIDDTVRQYCVGGTKHNGVARGRFDALEWLRMNRPGTVPSQFTMDFAIYTGQLDVVQWLHTHYGVGCAPRSINSAAATGCLELVDWVWTTYSHAPTLDGLNGAAEQDHVHILDWLRTHFPHLTPTTETINYAAGTACLNALQWIHRNHPNVRTDDSTLTLAIPQGDLSVVRFLCETYALEVTEATIAEADRREHFAVVDYLRSVRAAHGPLSA</sequence>
<dbReference type="Pfam" id="PF13637">
    <property type="entry name" value="Ank_4"/>
    <property type="match status" value="1"/>
</dbReference>
<dbReference type="RefSeq" id="YP_009483589.1">
    <property type="nucleotide sequence ID" value="NC_037667.1"/>
</dbReference>
<proteinExistence type="predicted"/>
<dbReference type="SUPFAM" id="SSF48403">
    <property type="entry name" value="Ankyrin repeat"/>
    <property type="match status" value="2"/>
</dbReference>
<dbReference type="Proteomes" id="UP000248852">
    <property type="component" value="Segment"/>
</dbReference>
<protein>
    <submittedName>
        <fullName evidence="1">Ankyrin repeat domain containing protein</fullName>
    </submittedName>
</protein>
<dbReference type="InterPro" id="IPR036770">
    <property type="entry name" value="Ankyrin_rpt-contain_sf"/>
</dbReference>
<evidence type="ECO:0000313" key="1">
    <source>
        <dbReference type="EMBL" id="AVK75320.1"/>
    </source>
</evidence>
<dbReference type="PANTHER" id="PTHR46586:SF3">
    <property type="entry name" value="ANKYRIN REPEAT-CONTAINING PROTEIN"/>
    <property type="match status" value="1"/>
</dbReference>
<dbReference type="EMBL" id="MG011689">
    <property type="protein sequence ID" value="AVK75320.1"/>
    <property type="molecule type" value="Genomic_DNA"/>
</dbReference>
<gene>
    <name evidence="1" type="ORF">pqer_cds_898</name>
</gene>
<dbReference type="GeneID" id="36843527"/>
<accession>A0A2U7UAB6</accession>
<reference evidence="1" key="1">
    <citation type="journal article" date="2018" name="Nat. Commun.">
        <title>Diversity and evolution of the emerging Pandoraviridae family.</title>
        <authorList>
            <person name="Legendre M."/>
            <person name="Fabre E."/>
            <person name="Poirot O."/>
            <person name="Jeudy S."/>
            <person name="Lartigue A."/>
            <person name="Alempic J.M."/>
            <person name="Beucher L."/>
            <person name="Philippe N."/>
            <person name="Bertaux L."/>
            <person name="Christo-Foroux E."/>
            <person name="Labadie K."/>
            <person name="Coute Y."/>
            <person name="Abergel C."/>
            <person name="Claverie J.M."/>
        </authorList>
    </citation>
    <scope>NUCLEOTIDE SEQUENCE [LARGE SCALE GENOMIC DNA]</scope>
    <source>
        <strain evidence="1">Quercus</strain>
    </source>
</reference>
<dbReference type="Gene3D" id="1.25.40.20">
    <property type="entry name" value="Ankyrin repeat-containing domain"/>
    <property type="match status" value="3"/>
</dbReference>
<dbReference type="PANTHER" id="PTHR46586">
    <property type="entry name" value="ANKYRIN REPEAT-CONTAINING PROTEIN"/>
    <property type="match status" value="1"/>
</dbReference>
<organism evidence="1">
    <name type="scientific">Pandoravirus quercus</name>
    <dbReference type="NCBI Taxonomy" id="2107709"/>
    <lineage>
        <taxon>Viruses</taxon>
        <taxon>Pandoravirus</taxon>
    </lineage>
</organism>
<name>A0A2U7UAB6_9VIRU</name>